<dbReference type="Proteomes" id="UP000070107">
    <property type="component" value="Unassembled WGS sequence"/>
</dbReference>
<protein>
    <recommendedName>
        <fullName evidence="3">Glycosyl hydrolase</fullName>
    </recommendedName>
</protein>
<evidence type="ECO:0000313" key="2">
    <source>
        <dbReference type="Proteomes" id="UP000070107"/>
    </source>
</evidence>
<comment type="caution">
    <text evidence="1">The sequence shown here is derived from an EMBL/GenBank/DDBJ whole genome shotgun (WGS) entry which is preliminary data.</text>
</comment>
<dbReference type="AlphaFoldDB" id="A0A135HQY7"/>
<evidence type="ECO:0000313" key="1">
    <source>
        <dbReference type="EMBL" id="KXF75625.1"/>
    </source>
</evidence>
<proteinExistence type="predicted"/>
<name>A0A135HQY7_9HYPH</name>
<dbReference type="EMBL" id="LNTU01000037">
    <property type="protein sequence ID" value="KXF75625.1"/>
    <property type="molecule type" value="Genomic_DNA"/>
</dbReference>
<dbReference type="InterPro" id="IPR021459">
    <property type="entry name" value="GH101-related"/>
</dbReference>
<evidence type="ECO:0008006" key="3">
    <source>
        <dbReference type="Google" id="ProtNLM"/>
    </source>
</evidence>
<dbReference type="OrthoDB" id="3222930at2"/>
<accession>A0A135HQY7</accession>
<gene>
    <name evidence="1" type="ORF">ATN84_16675</name>
</gene>
<sequence>MLLLASFPVHAAVTLQNEKWSVTLEPETLAIMAQPAGTSAVDVSVGGPLHSVAGLEADPDHASWRWDDGAYTISLHLNGDDLSLSIAAKQAGSLPILHQPATAMGKGLIFPLAEGSYIPADDRIWRDFLLDHMSEFNTSQDISLPLWGLDHGTFSLSWLLTNPLNNAARFMLDGDGLALLLDHDFTTLDPGSPMTMILHLGDSNPLAGAQRYRAWLITEGKYQTLKDKIAVEPQAAKLIGAPHTYLWDGGLLSTGDVKDWQRLLSTLTGEDRLAADLRGNFDAEARATLNEAKGKPDHYQQRVLVRAFNDALDALARKSWQTAAPDMELLARRYGELRSEVVEAFGDALDPDPARWGGGISISTIKKFQDAGLKHLWVGLGEGWEGGLWHPEAVRAGVDAGYLVAPYDSYDTALKQGDNPSWTAAHLGDAAYRDCAITHKDGSLQAGFQKRGHYTRPDCVRPLMEERMWSILSVVPFNSWFLDVYATGMVFDSYPPGRPMSQAENVAGNVASMRWISETLKLPLGSEDGNATTAEGVLFAHGMQTPVIGWGDKDMQKDKSSPYHLGIWYPEEQPQIFFKEVPVKEPYRTVHFDPRTRLPLYQAVFHGSIITTHHWLFDSLKLTNVRAENELTQLLYNVAPLYNLSLDTLDNRLSDIKRQDSFFRPLHQRLATQPLVDFRWLTKDRLVQQTTFEDRTRLIANFSRKPYRHHGIVLQARSIAAYPAGGEKPAIYEVDAPKKHP</sequence>
<dbReference type="Pfam" id="PF11308">
    <property type="entry name" value="Glyco_hydro_129"/>
    <property type="match status" value="1"/>
</dbReference>
<reference evidence="1 2" key="1">
    <citation type="submission" date="2015-11" db="EMBL/GenBank/DDBJ databases">
        <title>Draft genome sequence of Paramesorhizobium deserti A-3-E, a strain highly resistant to diverse beta-lactam antibiotics.</title>
        <authorList>
            <person name="Lv R."/>
            <person name="Yang X."/>
            <person name="Fang N."/>
            <person name="Guo J."/>
            <person name="Luo X."/>
            <person name="Peng F."/>
            <person name="Yang R."/>
            <person name="Cui Y."/>
            <person name="Fang C."/>
            <person name="Song Y."/>
        </authorList>
    </citation>
    <scope>NUCLEOTIDE SEQUENCE [LARGE SCALE GENOMIC DNA]</scope>
    <source>
        <strain evidence="1 2">A-3-E</strain>
    </source>
</reference>
<organism evidence="1 2">
    <name type="scientific">Paramesorhizobium deserti</name>
    <dbReference type="NCBI Taxonomy" id="1494590"/>
    <lineage>
        <taxon>Bacteria</taxon>
        <taxon>Pseudomonadati</taxon>
        <taxon>Pseudomonadota</taxon>
        <taxon>Alphaproteobacteria</taxon>
        <taxon>Hyphomicrobiales</taxon>
        <taxon>Phyllobacteriaceae</taxon>
        <taxon>Paramesorhizobium</taxon>
    </lineage>
</organism>
<keyword evidence="2" id="KW-1185">Reference proteome</keyword>